<comment type="cofactor">
    <cofactor evidence="5">
        <name>(R)-lipoate</name>
        <dbReference type="ChEBI" id="CHEBI:83088"/>
    </cofactor>
    <text evidence="5">Binds 1 lipoyl cofactor covalently.</text>
</comment>
<comment type="subcellular location">
    <subcellularLocation>
        <location evidence="5">Mitochondrion</location>
    </subcellularLocation>
</comment>
<dbReference type="InterPro" id="IPR017453">
    <property type="entry name" value="GCV_H_sub"/>
</dbReference>
<dbReference type="InterPro" id="IPR002930">
    <property type="entry name" value="GCV_H"/>
</dbReference>
<dbReference type="SUPFAM" id="SSF51230">
    <property type="entry name" value="Single hybrid motif"/>
    <property type="match status" value="1"/>
</dbReference>
<dbReference type="PROSITE" id="PS50968">
    <property type="entry name" value="BIOTINYL_LIPOYL"/>
    <property type="match status" value="1"/>
</dbReference>
<feature type="modified residue" description="N6-lipoyllysine" evidence="4">
    <location>
        <position position="76"/>
    </location>
</feature>
<keyword evidence="2 4" id="KW-0450">Lipoyl</keyword>
<dbReference type="InterPro" id="IPR003016">
    <property type="entry name" value="2-oxoA_DH_lipoyl-BS"/>
</dbReference>
<keyword evidence="8" id="KW-1185">Reference proteome</keyword>
<evidence type="ECO:0000256" key="2">
    <source>
        <dbReference type="ARBA" id="ARBA00022823"/>
    </source>
</evidence>
<dbReference type="Pfam" id="PF01597">
    <property type="entry name" value="GCV_H"/>
    <property type="match status" value="1"/>
</dbReference>
<feature type="domain" description="Lipoyl-binding" evidence="6">
    <location>
        <begin position="35"/>
        <end position="117"/>
    </location>
</feature>
<accession>A0AAU9KCW2</accession>
<dbReference type="EMBL" id="CAJZBQ010000064">
    <property type="protein sequence ID" value="CAG9336117.1"/>
    <property type="molecule type" value="Genomic_DNA"/>
</dbReference>
<dbReference type="InterPro" id="IPR033753">
    <property type="entry name" value="GCV_H/Fam206"/>
</dbReference>
<dbReference type="PANTHER" id="PTHR11715">
    <property type="entry name" value="GLYCINE CLEAVAGE SYSTEM H PROTEIN"/>
    <property type="match status" value="1"/>
</dbReference>
<dbReference type="GO" id="GO:0005739">
    <property type="term" value="C:mitochondrion"/>
    <property type="evidence" value="ECO:0007669"/>
    <property type="project" value="UniProtKB-SubCell"/>
</dbReference>
<evidence type="ECO:0000313" key="7">
    <source>
        <dbReference type="EMBL" id="CAG9336117.1"/>
    </source>
</evidence>
<evidence type="ECO:0000256" key="4">
    <source>
        <dbReference type="PIRSR" id="PIRSR617453-50"/>
    </source>
</evidence>
<dbReference type="HAMAP" id="MF_00272">
    <property type="entry name" value="GcvH"/>
    <property type="match status" value="1"/>
</dbReference>
<reference evidence="7" key="1">
    <citation type="submission" date="2021-09" db="EMBL/GenBank/DDBJ databases">
        <authorList>
            <consortium name="AG Swart"/>
            <person name="Singh M."/>
            <person name="Singh A."/>
            <person name="Seah K."/>
            <person name="Emmerich C."/>
        </authorList>
    </citation>
    <scope>NUCLEOTIDE SEQUENCE</scope>
    <source>
        <strain evidence="7">ATCC30299</strain>
    </source>
</reference>
<dbReference type="NCBIfam" id="NF002270">
    <property type="entry name" value="PRK01202.1"/>
    <property type="match status" value="1"/>
</dbReference>
<proteinExistence type="inferred from homology"/>
<dbReference type="GO" id="GO:0009249">
    <property type="term" value="P:protein lipoylation"/>
    <property type="evidence" value="ECO:0007669"/>
    <property type="project" value="TreeGrafter"/>
</dbReference>
<dbReference type="InterPro" id="IPR000089">
    <property type="entry name" value="Biotin_lipoyl"/>
</dbReference>
<protein>
    <recommendedName>
        <fullName evidence="5">Glycine cleavage system H protein</fullName>
    </recommendedName>
</protein>
<dbReference type="PANTHER" id="PTHR11715:SF3">
    <property type="entry name" value="GLYCINE CLEAVAGE SYSTEM H PROTEIN-RELATED"/>
    <property type="match status" value="1"/>
</dbReference>
<dbReference type="AlphaFoldDB" id="A0AAU9KCW2"/>
<dbReference type="CDD" id="cd06848">
    <property type="entry name" value="GCS_H"/>
    <property type="match status" value="1"/>
</dbReference>
<dbReference type="GO" id="GO:0019464">
    <property type="term" value="P:glycine decarboxylation via glycine cleavage system"/>
    <property type="evidence" value="ECO:0007669"/>
    <property type="project" value="UniProtKB-UniRule"/>
</dbReference>
<dbReference type="NCBIfam" id="TIGR00527">
    <property type="entry name" value="gcvH"/>
    <property type="match status" value="1"/>
</dbReference>
<dbReference type="Gene3D" id="2.40.50.100">
    <property type="match status" value="1"/>
</dbReference>
<comment type="subunit">
    <text evidence="5">The glycine cleavage system is composed of four proteins: P, T, L and H.</text>
</comment>
<comment type="caution">
    <text evidence="7">The sequence shown here is derived from an EMBL/GenBank/DDBJ whole genome shotgun (WGS) entry which is preliminary data.</text>
</comment>
<evidence type="ECO:0000259" key="6">
    <source>
        <dbReference type="PROSITE" id="PS50968"/>
    </source>
</evidence>
<dbReference type="Proteomes" id="UP001162131">
    <property type="component" value="Unassembled WGS sequence"/>
</dbReference>
<dbReference type="PROSITE" id="PS00189">
    <property type="entry name" value="LIPOYL"/>
    <property type="match status" value="1"/>
</dbReference>
<dbReference type="GO" id="GO:0005960">
    <property type="term" value="C:glycine cleavage complex"/>
    <property type="evidence" value="ECO:0007669"/>
    <property type="project" value="UniProtKB-UniRule"/>
</dbReference>
<name>A0AAU9KCW2_9CILI</name>
<dbReference type="InterPro" id="IPR011053">
    <property type="entry name" value="Single_hybrid_motif"/>
</dbReference>
<comment type="function">
    <text evidence="5">The H protein shuttles the methylamine group of glycine from the P protein to the T protein.</text>
</comment>
<evidence type="ECO:0000313" key="8">
    <source>
        <dbReference type="Proteomes" id="UP001162131"/>
    </source>
</evidence>
<sequence length="142" mass="15822">MWLSRIKLSSFPIRRFSTYFTKDHEWVSYNAASKIGTIGITDHAQSQLGDVVHLDLPEIGTHFKQGDVIGAVESVKIVADIYSPISGKVVEINSGLSKTPELVNNAAESDGWVAKLQVDKAEELEKLLDRVKYDKLLQEEAH</sequence>
<evidence type="ECO:0000256" key="1">
    <source>
        <dbReference type="ARBA" id="ARBA00009249"/>
    </source>
</evidence>
<comment type="similarity">
    <text evidence="1 5">Belongs to the GcvH family.</text>
</comment>
<evidence type="ECO:0000256" key="3">
    <source>
        <dbReference type="ARBA" id="ARBA00022946"/>
    </source>
</evidence>
<keyword evidence="5" id="KW-0496">Mitochondrion</keyword>
<organism evidence="7 8">
    <name type="scientific">Blepharisma stoltei</name>
    <dbReference type="NCBI Taxonomy" id="1481888"/>
    <lineage>
        <taxon>Eukaryota</taxon>
        <taxon>Sar</taxon>
        <taxon>Alveolata</taxon>
        <taxon>Ciliophora</taxon>
        <taxon>Postciliodesmatophora</taxon>
        <taxon>Heterotrichea</taxon>
        <taxon>Heterotrichida</taxon>
        <taxon>Blepharismidae</taxon>
        <taxon>Blepharisma</taxon>
    </lineage>
</organism>
<keyword evidence="3 5" id="KW-0809">Transit peptide</keyword>
<gene>
    <name evidence="7" type="ORF">BSTOLATCC_MIC66005</name>
</gene>
<evidence type="ECO:0000256" key="5">
    <source>
        <dbReference type="RuleBase" id="RU364055"/>
    </source>
</evidence>